<gene>
    <name evidence="2" type="ORF">BDD43_0873</name>
</gene>
<keyword evidence="2" id="KW-0808">Transferase</keyword>
<protein>
    <submittedName>
        <fullName evidence="2">Acetyltransferase (GNAT) family protein</fullName>
    </submittedName>
</protein>
<sequence length="178" mass="20557">MAVKIENTKYQDIPAVFALYDDAIKYQKEVGNNVWLGFEEELVKKEIDENRHYIILLEERIAGAFVVTFRDELIWKFSQDEPAIYLHRIATAQYARGNDLLKHIINWAKNYVANNQLSFIRMDTGSGNERLINYYIRCGFSVKNTSTTVNYTPDLPAHYKDGVFTLLQMPVEGAPSIN</sequence>
<dbReference type="Gene3D" id="3.40.630.30">
    <property type="match status" value="1"/>
</dbReference>
<evidence type="ECO:0000313" key="2">
    <source>
        <dbReference type="EMBL" id="RKR80740.1"/>
    </source>
</evidence>
<feature type="domain" description="N-acetyltransferase" evidence="1">
    <location>
        <begin position="3"/>
        <end position="172"/>
    </location>
</feature>
<dbReference type="Proteomes" id="UP000268007">
    <property type="component" value="Unassembled WGS sequence"/>
</dbReference>
<dbReference type="Pfam" id="PF00583">
    <property type="entry name" value="Acetyltransf_1"/>
    <property type="match status" value="1"/>
</dbReference>
<organism evidence="2 3">
    <name type="scientific">Mucilaginibacter gracilis</name>
    <dbReference type="NCBI Taxonomy" id="423350"/>
    <lineage>
        <taxon>Bacteria</taxon>
        <taxon>Pseudomonadati</taxon>
        <taxon>Bacteroidota</taxon>
        <taxon>Sphingobacteriia</taxon>
        <taxon>Sphingobacteriales</taxon>
        <taxon>Sphingobacteriaceae</taxon>
        <taxon>Mucilaginibacter</taxon>
    </lineage>
</organism>
<dbReference type="RefSeq" id="WP_121196578.1">
    <property type="nucleotide sequence ID" value="NZ_RBKU01000001.1"/>
</dbReference>
<dbReference type="AlphaFoldDB" id="A0A495IVJ2"/>
<comment type="caution">
    <text evidence="2">The sequence shown here is derived from an EMBL/GenBank/DDBJ whole genome shotgun (WGS) entry which is preliminary data.</text>
</comment>
<proteinExistence type="predicted"/>
<dbReference type="PROSITE" id="PS51186">
    <property type="entry name" value="GNAT"/>
    <property type="match status" value="1"/>
</dbReference>
<reference evidence="2 3" key="1">
    <citation type="submission" date="2018-10" db="EMBL/GenBank/DDBJ databases">
        <title>Genomic Encyclopedia of Archaeal and Bacterial Type Strains, Phase II (KMG-II): from individual species to whole genera.</title>
        <authorList>
            <person name="Goeker M."/>
        </authorList>
    </citation>
    <scope>NUCLEOTIDE SEQUENCE [LARGE SCALE GENOMIC DNA]</scope>
    <source>
        <strain evidence="2 3">DSM 18602</strain>
    </source>
</reference>
<dbReference type="InterPro" id="IPR000182">
    <property type="entry name" value="GNAT_dom"/>
</dbReference>
<keyword evidence="3" id="KW-1185">Reference proteome</keyword>
<accession>A0A495IVJ2</accession>
<evidence type="ECO:0000259" key="1">
    <source>
        <dbReference type="PROSITE" id="PS51186"/>
    </source>
</evidence>
<name>A0A495IVJ2_9SPHI</name>
<dbReference type="GO" id="GO:0016747">
    <property type="term" value="F:acyltransferase activity, transferring groups other than amino-acyl groups"/>
    <property type="evidence" value="ECO:0007669"/>
    <property type="project" value="InterPro"/>
</dbReference>
<evidence type="ECO:0000313" key="3">
    <source>
        <dbReference type="Proteomes" id="UP000268007"/>
    </source>
</evidence>
<dbReference type="InterPro" id="IPR016181">
    <property type="entry name" value="Acyl_CoA_acyltransferase"/>
</dbReference>
<dbReference type="EMBL" id="RBKU01000001">
    <property type="protein sequence ID" value="RKR80740.1"/>
    <property type="molecule type" value="Genomic_DNA"/>
</dbReference>
<dbReference type="SUPFAM" id="SSF55729">
    <property type="entry name" value="Acyl-CoA N-acyltransferases (Nat)"/>
    <property type="match status" value="1"/>
</dbReference>
<dbReference type="OrthoDB" id="758560at2"/>